<evidence type="ECO:0000313" key="2">
    <source>
        <dbReference type="EMBL" id="GAA4632585.1"/>
    </source>
</evidence>
<organism evidence="2 3">
    <name type="scientific">Actinoallomurus vinaceus</name>
    <dbReference type="NCBI Taxonomy" id="1080074"/>
    <lineage>
        <taxon>Bacteria</taxon>
        <taxon>Bacillati</taxon>
        <taxon>Actinomycetota</taxon>
        <taxon>Actinomycetes</taxon>
        <taxon>Streptosporangiales</taxon>
        <taxon>Thermomonosporaceae</taxon>
        <taxon>Actinoallomurus</taxon>
    </lineage>
</organism>
<dbReference type="Pfam" id="PF11706">
    <property type="entry name" value="zf-CGNR"/>
    <property type="match status" value="1"/>
</dbReference>
<sequence>MATTSDTVRFREGAGRLCLDFIRTLRYRGTPSETEELPDGAALAAWIRQCGSCPIDETVVPSLDQAARARELREAVHALVIAAVRTGDPASCGDAVRDHLNRAAAAPVPVPGLDASWRVQWRAGDPVTATLALIARDALDLVTSTAVARVRECAGPRCGALFLDGSRPGTRRWCSMGTCGNRAKKTTLREKERAASYEV</sequence>
<accession>A0ABP8UJE2</accession>
<dbReference type="PANTHER" id="PTHR35525">
    <property type="entry name" value="BLL6575 PROTEIN"/>
    <property type="match status" value="1"/>
</dbReference>
<dbReference type="Proteomes" id="UP001501442">
    <property type="component" value="Unassembled WGS sequence"/>
</dbReference>
<name>A0ABP8UJE2_9ACTN</name>
<proteinExistence type="predicted"/>
<dbReference type="Gene3D" id="1.10.3300.10">
    <property type="entry name" value="Jann2411-like domain"/>
    <property type="match status" value="1"/>
</dbReference>
<reference evidence="3" key="1">
    <citation type="journal article" date="2019" name="Int. J. Syst. Evol. Microbiol.">
        <title>The Global Catalogue of Microorganisms (GCM) 10K type strain sequencing project: providing services to taxonomists for standard genome sequencing and annotation.</title>
        <authorList>
            <consortium name="The Broad Institute Genomics Platform"/>
            <consortium name="The Broad Institute Genome Sequencing Center for Infectious Disease"/>
            <person name="Wu L."/>
            <person name="Ma J."/>
        </authorList>
    </citation>
    <scope>NUCLEOTIDE SEQUENCE [LARGE SCALE GENOMIC DNA]</scope>
    <source>
        <strain evidence="3">JCM 17939</strain>
    </source>
</reference>
<dbReference type="InterPro" id="IPR010852">
    <property type="entry name" value="ABATE"/>
</dbReference>
<evidence type="ECO:0000313" key="3">
    <source>
        <dbReference type="Proteomes" id="UP001501442"/>
    </source>
</evidence>
<keyword evidence="3" id="KW-1185">Reference proteome</keyword>
<evidence type="ECO:0000259" key="1">
    <source>
        <dbReference type="Pfam" id="PF11706"/>
    </source>
</evidence>
<protein>
    <submittedName>
        <fullName evidence="2">ABATE domain-containing protein</fullName>
    </submittedName>
</protein>
<feature type="domain" description="Zinc finger CGNR" evidence="1">
    <location>
        <begin position="149"/>
        <end position="191"/>
    </location>
</feature>
<comment type="caution">
    <text evidence="2">The sequence shown here is derived from an EMBL/GenBank/DDBJ whole genome shotgun (WGS) entry which is preliminary data.</text>
</comment>
<dbReference type="PANTHER" id="PTHR35525:SF3">
    <property type="entry name" value="BLL6575 PROTEIN"/>
    <property type="match status" value="1"/>
</dbReference>
<dbReference type="InterPro" id="IPR023286">
    <property type="entry name" value="ABATE_dom_sf"/>
</dbReference>
<dbReference type="EMBL" id="BAABHK010000011">
    <property type="protein sequence ID" value="GAA4632585.1"/>
    <property type="molecule type" value="Genomic_DNA"/>
</dbReference>
<gene>
    <name evidence="2" type="ORF">GCM10023196_066580</name>
</gene>
<dbReference type="InterPro" id="IPR021005">
    <property type="entry name" value="Znf_CGNR"/>
</dbReference>
<dbReference type="SUPFAM" id="SSF160904">
    <property type="entry name" value="Jann2411-like"/>
    <property type="match status" value="1"/>
</dbReference>
<dbReference type="Pfam" id="PF07336">
    <property type="entry name" value="ABATE"/>
    <property type="match status" value="1"/>
</dbReference>
<dbReference type="RefSeq" id="WP_345435585.1">
    <property type="nucleotide sequence ID" value="NZ_BAABHK010000011.1"/>
</dbReference>